<evidence type="ECO:0000256" key="1">
    <source>
        <dbReference type="ARBA" id="ARBA00004651"/>
    </source>
</evidence>
<keyword evidence="5 6" id="KW-0472">Membrane</keyword>
<evidence type="ECO:0000259" key="7">
    <source>
        <dbReference type="Pfam" id="PF13396"/>
    </source>
</evidence>
<evidence type="ECO:0000313" key="9">
    <source>
        <dbReference type="Proteomes" id="UP000375525"/>
    </source>
</evidence>
<feature type="transmembrane region" description="Helical" evidence="6">
    <location>
        <begin position="40"/>
        <end position="58"/>
    </location>
</feature>
<dbReference type="EMBL" id="CABVIH010000006">
    <property type="protein sequence ID" value="VVO73524.1"/>
    <property type="molecule type" value="Genomic_DNA"/>
</dbReference>
<dbReference type="InterPro" id="IPR027379">
    <property type="entry name" value="CLS_N"/>
</dbReference>
<feature type="domain" description="Cardiolipin synthase N-terminal" evidence="7">
    <location>
        <begin position="19"/>
        <end position="60"/>
    </location>
</feature>
<evidence type="ECO:0000256" key="4">
    <source>
        <dbReference type="ARBA" id="ARBA00022989"/>
    </source>
</evidence>
<keyword evidence="4 6" id="KW-1133">Transmembrane helix</keyword>
<dbReference type="Pfam" id="PF13396">
    <property type="entry name" value="PLDc_N"/>
    <property type="match status" value="1"/>
</dbReference>
<dbReference type="RefSeq" id="WP_150779157.1">
    <property type="nucleotide sequence ID" value="NZ_CABVIH010000006.1"/>
</dbReference>
<evidence type="ECO:0000256" key="3">
    <source>
        <dbReference type="ARBA" id="ARBA00022692"/>
    </source>
</evidence>
<name>A0A5E7IBC7_PSEFL</name>
<dbReference type="AlphaFoldDB" id="A0A5E7IBC7"/>
<keyword evidence="2" id="KW-1003">Cell membrane</keyword>
<evidence type="ECO:0000256" key="2">
    <source>
        <dbReference type="ARBA" id="ARBA00022475"/>
    </source>
</evidence>
<organism evidence="8 9">
    <name type="scientific">Pseudomonas fluorescens</name>
    <dbReference type="NCBI Taxonomy" id="294"/>
    <lineage>
        <taxon>Bacteria</taxon>
        <taxon>Pseudomonadati</taxon>
        <taxon>Pseudomonadota</taxon>
        <taxon>Gammaproteobacteria</taxon>
        <taxon>Pseudomonadales</taxon>
        <taxon>Pseudomonadaceae</taxon>
        <taxon>Pseudomonas</taxon>
    </lineage>
</organism>
<keyword evidence="3 6" id="KW-0812">Transmembrane</keyword>
<feature type="transmembrane region" description="Helical" evidence="6">
    <location>
        <begin position="6"/>
        <end position="28"/>
    </location>
</feature>
<protein>
    <recommendedName>
        <fullName evidence="7">Cardiolipin synthase N-terminal domain-containing protein</fullName>
    </recommendedName>
</protein>
<dbReference type="Proteomes" id="UP000375525">
    <property type="component" value="Unassembled WGS sequence"/>
</dbReference>
<comment type="subcellular location">
    <subcellularLocation>
        <location evidence="1">Cell membrane</location>
        <topology evidence="1">Multi-pass membrane protein</topology>
    </subcellularLocation>
</comment>
<gene>
    <name evidence="8" type="ORF">PS880_01431</name>
</gene>
<evidence type="ECO:0000313" key="8">
    <source>
        <dbReference type="EMBL" id="VVO73524.1"/>
    </source>
</evidence>
<dbReference type="OrthoDB" id="7030203at2"/>
<sequence>MSEATSYFSIAVAVIILLVDLWAIISVFRSDKTVGVKAAWAISLIIFPVIGLIVWGVAGPRGIKVGPSSPEHSKG</sequence>
<reference evidence="8 9" key="1">
    <citation type="submission" date="2019-09" db="EMBL/GenBank/DDBJ databases">
        <authorList>
            <person name="Chandra G."/>
            <person name="Truman W A."/>
        </authorList>
    </citation>
    <scope>NUCLEOTIDE SEQUENCE [LARGE SCALE GENOMIC DNA]</scope>
    <source>
        <strain evidence="8">PS880</strain>
    </source>
</reference>
<evidence type="ECO:0000256" key="6">
    <source>
        <dbReference type="SAM" id="Phobius"/>
    </source>
</evidence>
<accession>A0A5E7IBC7</accession>
<evidence type="ECO:0000256" key="5">
    <source>
        <dbReference type="ARBA" id="ARBA00023136"/>
    </source>
</evidence>
<proteinExistence type="predicted"/>
<dbReference type="GO" id="GO:0005886">
    <property type="term" value="C:plasma membrane"/>
    <property type="evidence" value="ECO:0007669"/>
    <property type="project" value="UniProtKB-SubCell"/>
</dbReference>